<keyword evidence="2" id="KW-0418">Kinase</keyword>
<dbReference type="AlphaFoldDB" id="A0A1C7MJH2"/>
<keyword evidence="2" id="KW-0131">Cell cycle</keyword>
<dbReference type="OMA" id="MINCFIP"/>
<dbReference type="Proteomes" id="UP000092993">
    <property type="component" value="Unassembled WGS sequence"/>
</dbReference>
<dbReference type="EMBL" id="LUGG01000003">
    <property type="protein sequence ID" value="OBZ77033.1"/>
    <property type="molecule type" value="Genomic_DNA"/>
</dbReference>
<organism evidence="2 3">
    <name type="scientific">Grifola frondosa</name>
    <name type="common">Maitake</name>
    <name type="synonym">Polyporus frondosus</name>
    <dbReference type="NCBI Taxonomy" id="5627"/>
    <lineage>
        <taxon>Eukaryota</taxon>
        <taxon>Fungi</taxon>
        <taxon>Dikarya</taxon>
        <taxon>Basidiomycota</taxon>
        <taxon>Agaricomycotina</taxon>
        <taxon>Agaricomycetes</taxon>
        <taxon>Polyporales</taxon>
        <taxon>Grifolaceae</taxon>
        <taxon>Grifola</taxon>
    </lineage>
</organism>
<dbReference type="GO" id="GO:0004672">
    <property type="term" value="F:protein kinase activity"/>
    <property type="evidence" value="ECO:0007669"/>
    <property type="project" value="InterPro"/>
</dbReference>
<gene>
    <name evidence="2" type="primary">CRK1</name>
    <name evidence="2" type="ORF">A0H81_03800</name>
</gene>
<evidence type="ECO:0000313" key="3">
    <source>
        <dbReference type="Proteomes" id="UP000092993"/>
    </source>
</evidence>
<keyword evidence="2" id="KW-0808">Transferase</keyword>
<keyword evidence="2" id="KW-0132">Cell division</keyword>
<feature type="domain" description="Protein kinase" evidence="1">
    <location>
        <begin position="1"/>
        <end position="261"/>
    </location>
</feature>
<dbReference type="GO" id="GO:0051301">
    <property type="term" value="P:cell division"/>
    <property type="evidence" value="ECO:0007669"/>
    <property type="project" value="UniProtKB-KW"/>
</dbReference>
<dbReference type="OrthoDB" id="2722301at2759"/>
<dbReference type="STRING" id="5627.A0A1C7MJH2"/>
<comment type="caution">
    <text evidence="2">The sequence shown here is derived from an EMBL/GenBank/DDBJ whole genome shotgun (WGS) entry which is preliminary data.</text>
</comment>
<sequence>MSWVEIRFAFAQDSQGRNIAIKVIESDSEEEKIYEHLLHCMELFDPETFANVLPPVCILRSSYKLSFVLMPMWGDLPFLKDIKTVREVMDFMLDMLRGLSFLHDQRIAHRDIAHTNLMINCFIPTHYLLIDKQRPLLEKHRSSSQARYCLFDFNLSKRFPLGLPIESYRSQSTEAFIGWDAFHPRDVYQGEFEYNPFAFDVACLGNLLMFRFADVIPTVNIIQLLQRNHAKHVRRRTRYLGVSVLLWPERNRYAGLLGQSP</sequence>
<dbReference type="SUPFAM" id="SSF56112">
    <property type="entry name" value="Protein kinase-like (PK-like)"/>
    <property type="match status" value="1"/>
</dbReference>
<dbReference type="InterPro" id="IPR011009">
    <property type="entry name" value="Kinase-like_dom_sf"/>
</dbReference>
<proteinExistence type="predicted"/>
<reference evidence="2 3" key="1">
    <citation type="submission" date="2016-03" db="EMBL/GenBank/DDBJ databases">
        <title>Whole genome sequencing of Grifola frondosa 9006-11.</title>
        <authorList>
            <person name="Min B."/>
            <person name="Park H."/>
            <person name="Kim J.-G."/>
            <person name="Cho H."/>
            <person name="Oh Y.-L."/>
            <person name="Kong W.-S."/>
            <person name="Choi I.-G."/>
        </authorList>
    </citation>
    <scope>NUCLEOTIDE SEQUENCE [LARGE SCALE GENOMIC DNA]</scope>
    <source>
        <strain evidence="2 3">9006-11</strain>
    </source>
</reference>
<dbReference type="Gene3D" id="1.10.510.10">
    <property type="entry name" value="Transferase(Phosphotransferase) domain 1"/>
    <property type="match status" value="1"/>
</dbReference>
<dbReference type="Pfam" id="PF00069">
    <property type="entry name" value="Pkinase"/>
    <property type="match status" value="1"/>
</dbReference>
<dbReference type="PROSITE" id="PS50011">
    <property type="entry name" value="PROTEIN_KINASE_DOM"/>
    <property type="match status" value="1"/>
</dbReference>
<evidence type="ECO:0000313" key="2">
    <source>
        <dbReference type="EMBL" id="OBZ77033.1"/>
    </source>
</evidence>
<accession>A0A1C7MJH2</accession>
<evidence type="ECO:0000259" key="1">
    <source>
        <dbReference type="PROSITE" id="PS50011"/>
    </source>
</evidence>
<dbReference type="InterPro" id="IPR000719">
    <property type="entry name" value="Prot_kinase_dom"/>
</dbReference>
<name>A0A1C7MJH2_GRIFR</name>
<dbReference type="GO" id="GO:0005524">
    <property type="term" value="F:ATP binding"/>
    <property type="evidence" value="ECO:0007669"/>
    <property type="project" value="InterPro"/>
</dbReference>
<keyword evidence="3" id="KW-1185">Reference proteome</keyword>
<protein>
    <submittedName>
        <fullName evidence="2">Cell division protein kinase 2 CRK1</fullName>
    </submittedName>
</protein>